<dbReference type="InterPro" id="IPR013103">
    <property type="entry name" value="RVT_2"/>
</dbReference>
<name>A0A438ETT8_VITVI</name>
<proteinExistence type="predicted"/>
<dbReference type="EMBL" id="QGNW01000017">
    <property type="protein sequence ID" value="RVX15994.1"/>
    <property type="molecule type" value="Genomic_DNA"/>
</dbReference>
<comment type="caution">
    <text evidence="2">The sequence shown here is derived from an EMBL/GenBank/DDBJ whole genome shotgun (WGS) entry which is preliminary data.</text>
</comment>
<organism evidence="2 4">
    <name type="scientific">Vitis vinifera</name>
    <name type="common">Grape</name>
    <dbReference type="NCBI Taxonomy" id="29760"/>
    <lineage>
        <taxon>Eukaryota</taxon>
        <taxon>Viridiplantae</taxon>
        <taxon>Streptophyta</taxon>
        <taxon>Embryophyta</taxon>
        <taxon>Tracheophyta</taxon>
        <taxon>Spermatophyta</taxon>
        <taxon>Magnoliopsida</taxon>
        <taxon>eudicotyledons</taxon>
        <taxon>Gunneridae</taxon>
        <taxon>Pentapetalae</taxon>
        <taxon>rosids</taxon>
        <taxon>Vitales</taxon>
        <taxon>Vitaceae</taxon>
        <taxon>Viteae</taxon>
        <taxon>Vitis</taxon>
    </lineage>
</organism>
<gene>
    <name evidence="2" type="primary">POLX_2758</name>
    <name evidence="3" type="synonym">POLX_672</name>
    <name evidence="3" type="ORF">CK203_005824</name>
    <name evidence="2" type="ORF">CK203_084717</name>
</gene>
<dbReference type="Pfam" id="PF07727">
    <property type="entry name" value="RVT_2"/>
    <property type="match status" value="1"/>
</dbReference>
<evidence type="ECO:0000259" key="1">
    <source>
        <dbReference type="Pfam" id="PF07727"/>
    </source>
</evidence>
<sequence>MKPHVFSVVESVEKEEPYTHHEAITSKKSTQWIVAMNEKIESLQKNHTWQLVEKLKNQKIVGCKWVFKRKKGIPRVEDARFKAYLVAKGYTQKDNVDFNEVFSPFVRHSSIRVLLAKITLFDLELK</sequence>
<dbReference type="Proteomes" id="UP000288805">
    <property type="component" value="Unassembled WGS sequence"/>
</dbReference>
<evidence type="ECO:0000313" key="2">
    <source>
        <dbReference type="EMBL" id="RVW51181.1"/>
    </source>
</evidence>
<dbReference type="EMBL" id="QGNW01001186">
    <property type="protein sequence ID" value="RVW51181.1"/>
    <property type="molecule type" value="Genomic_DNA"/>
</dbReference>
<evidence type="ECO:0000313" key="4">
    <source>
        <dbReference type="Proteomes" id="UP000288805"/>
    </source>
</evidence>
<reference evidence="2 4" key="1">
    <citation type="journal article" date="2018" name="PLoS Genet.">
        <title>Population sequencing reveals clonal diversity and ancestral inbreeding in the grapevine cultivar Chardonnay.</title>
        <authorList>
            <person name="Roach M.J."/>
            <person name="Johnson D.L."/>
            <person name="Bohlmann J."/>
            <person name="van Vuuren H.J."/>
            <person name="Jones S.J."/>
            <person name="Pretorius I.S."/>
            <person name="Schmidt S.A."/>
            <person name="Borneman A.R."/>
        </authorList>
    </citation>
    <scope>NUCLEOTIDE SEQUENCE [LARGE SCALE GENOMIC DNA]</scope>
    <source>
        <strain evidence="4">cv. Chardonnay</strain>
        <strain evidence="2">I10V1</strain>
        <tissue evidence="2">Leaf</tissue>
    </source>
</reference>
<dbReference type="AlphaFoldDB" id="A0A438ETT8"/>
<evidence type="ECO:0000313" key="3">
    <source>
        <dbReference type="EMBL" id="RVX15994.1"/>
    </source>
</evidence>
<accession>A0A438ETT8</accession>
<feature type="domain" description="Reverse transcriptase Ty1/copia-type" evidence="1">
    <location>
        <begin position="46"/>
        <end position="116"/>
    </location>
</feature>
<protein>
    <submittedName>
        <fullName evidence="2">Retrovirus-related Pol polyprotein from transposon TNT 1-94</fullName>
    </submittedName>
</protein>